<sequence length="62" mass="6972">MAKQDEAVGKKLTPESVLSGVTPRFVEDGQAWLDTSTSPGTLKRWSDRYGKWVEAEKWQSAM</sequence>
<protein>
    <submittedName>
        <fullName evidence="1">Uncharacterized protein</fullName>
    </submittedName>
</protein>
<comment type="caution">
    <text evidence="1">The sequence shown here is derived from an EMBL/GenBank/DDBJ whole genome shotgun (WGS) entry which is preliminary data.</text>
</comment>
<dbReference type="EMBL" id="LPXL01000056">
    <property type="protein sequence ID" value="KZC97186.1"/>
    <property type="molecule type" value="Genomic_DNA"/>
</dbReference>
<gene>
    <name evidence="1" type="ORF">AUP40_04415</name>
</gene>
<dbReference type="Proteomes" id="UP000076167">
    <property type="component" value="Unassembled WGS sequence"/>
</dbReference>
<evidence type="ECO:0000313" key="1">
    <source>
        <dbReference type="EMBL" id="KZC97186.1"/>
    </source>
</evidence>
<keyword evidence="2" id="KW-1185">Reference proteome</keyword>
<reference evidence="1 2" key="1">
    <citation type="submission" date="2015-12" db="EMBL/GenBank/DDBJ databases">
        <title>Genome sequence of Thalassospira xiamenensis MCCC 1A03005.</title>
        <authorList>
            <person name="Lu L."/>
            <person name="Lai Q."/>
            <person name="Shao Z."/>
            <person name="Qian P."/>
        </authorList>
    </citation>
    <scope>NUCLEOTIDE SEQUENCE [LARGE SCALE GENOMIC DNA]</scope>
    <source>
        <strain evidence="1 2">MCCC 1A03005</strain>
    </source>
</reference>
<dbReference type="RefSeq" id="WP_063093000.1">
    <property type="nucleotide sequence ID" value="NZ_JAINWB010000003.1"/>
</dbReference>
<accession>A0ABR5XWQ7</accession>
<organism evidence="1 2">
    <name type="scientific">Thalassospira xiamenensis</name>
    <dbReference type="NCBI Taxonomy" id="220697"/>
    <lineage>
        <taxon>Bacteria</taxon>
        <taxon>Pseudomonadati</taxon>
        <taxon>Pseudomonadota</taxon>
        <taxon>Alphaproteobacteria</taxon>
        <taxon>Rhodospirillales</taxon>
        <taxon>Thalassospiraceae</taxon>
        <taxon>Thalassospira</taxon>
    </lineage>
</organism>
<proteinExistence type="predicted"/>
<evidence type="ECO:0000313" key="2">
    <source>
        <dbReference type="Proteomes" id="UP000076167"/>
    </source>
</evidence>
<name>A0ABR5XWQ7_9PROT</name>